<protein>
    <submittedName>
        <fullName evidence="4">Precorrin-6A reductase</fullName>
        <ecNumber evidence="4">1.3.1.54</ecNumber>
    </submittedName>
</protein>
<evidence type="ECO:0000256" key="2">
    <source>
        <dbReference type="ARBA" id="ARBA00022573"/>
    </source>
</evidence>
<evidence type="ECO:0000313" key="4">
    <source>
        <dbReference type="EMBL" id="KZL19264.1"/>
    </source>
</evidence>
<evidence type="ECO:0000313" key="5">
    <source>
        <dbReference type="Proteomes" id="UP000076577"/>
    </source>
</evidence>
<evidence type="ECO:0000256" key="1">
    <source>
        <dbReference type="ARBA" id="ARBA00004953"/>
    </source>
</evidence>
<dbReference type="STRING" id="989403.SAMN05421798_102692"/>
<dbReference type="GO" id="GO:0016994">
    <property type="term" value="F:precorrin-6A reductase activity"/>
    <property type="evidence" value="ECO:0007669"/>
    <property type="project" value="UniProtKB-EC"/>
</dbReference>
<dbReference type="AlphaFoldDB" id="A0A165YV74"/>
<comment type="pathway">
    <text evidence="1">Cofactor biosynthesis; adenosylcobalamin biosynthesis.</text>
</comment>
<evidence type="ECO:0000256" key="3">
    <source>
        <dbReference type="ARBA" id="ARBA00023002"/>
    </source>
</evidence>
<dbReference type="PATRIC" id="fig|989403.3.peg.2155"/>
<keyword evidence="2" id="KW-0169">Cobalamin biosynthesis</keyword>
<organism evidence="4 5">
    <name type="scientific">Pseudovibrio axinellae</name>
    <dbReference type="NCBI Taxonomy" id="989403"/>
    <lineage>
        <taxon>Bacteria</taxon>
        <taxon>Pseudomonadati</taxon>
        <taxon>Pseudomonadota</taxon>
        <taxon>Alphaproteobacteria</taxon>
        <taxon>Hyphomicrobiales</taxon>
        <taxon>Stappiaceae</taxon>
        <taxon>Pseudovibrio</taxon>
    </lineage>
</organism>
<keyword evidence="5" id="KW-1185">Reference proteome</keyword>
<comment type="caution">
    <text evidence="4">The sequence shown here is derived from an EMBL/GenBank/DDBJ whole genome shotgun (WGS) entry which is preliminary data.</text>
</comment>
<dbReference type="Pfam" id="PF02571">
    <property type="entry name" value="CbiJ"/>
    <property type="match status" value="1"/>
</dbReference>
<dbReference type="PANTHER" id="PTHR36925">
    <property type="entry name" value="COBALT-PRECORRIN-6A REDUCTASE"/>
    <property type="match status" value="1"/>
</dbReference>
<dbReference type="PANTHER" id="PTHR36925:SF1">
    <property type="entry name" value="COBALT-PRECORRIN-6A REDUCTASE"/>
    <property type="match status" value="1"/>
</dbReference>
<dbReference type="UniPathway" id="UPA00148"/>
<dbReference type="EC" id="1.3.1.54" evidence="4"/>
<sequence length="251" mass="27412">MSIKLKILVLAGTREARELIKTLSLNADYDVTASLAGVTKNPHKLAVTTQMGGFGGAEGLMHYLQAEGITAVVDATHPYAAQITQNACEATKRATIPMLRFERAPWKRCPEDEWHLVDDLHAALELIPARETVFFAASSKVAAPFIQRPDLTAVIRSLNVPERKDALPNAVYVAGMPSADWREEVALFKQLNVGWLISKNSGGNSSYAKIRAARELKIPVAMIQRPGSYDGISCSSVECVLEQLKLIEVQA</sequence>
<dbReference type="EMBL" id="LMCB01000015">
    <property type="protein sequence ID" value="KZL19264.1"/>
    <property type="molecule type" value="Genomic_DNA"/>
</dbReference>
<dbReference type="Proteomes" id="UP000076577">
    <property type="component" value="Unassembled WGS sequence"/>
</dbReference>
<dbReference type="GO" id="GO:0009236">
    <property type="term" value="P:cobalamin biosynthetic process"/>
    <property type="evidence" value="ECO:0007669"/>
    <property type="project" value="UniProtKB-UniPathway"/>
</dbReference>
<reference evidence="4 5" key="1">
    <citation type="journal article" date="2016" name="Front. Microbiol.">
        <title>Comparative Genomic Analysis Reveals a Diverse Repertoire of Genes Involved in Prokaryote-Eukaryote Interactions within the Pseudovibrio Genus.</title>
        <authorList>
            <person name="Romano S."/>
            <person name="Fernandez-Guerra A."/>
            <person name="Reen F.J."/>
            <person name="Glockner F.O."/>
            <person name="Crowley S.P."/>
            <person name="O'Sullivan O."/>
            <person name="Cotter P.D."/>
            <person name="Adams C."/>
            <person name="Dobson A.D."/>
            <person name="O'Gara F."/>
        </authorList>
    </citation>
    <scope>NUCLEOTIDE SEQUENCE [LARGE SCALE GENOMIC DNA]</scope>
    <source>
        <strain evidence="4 5">Ad2</strain>
    </source>
</reference>
<dbReference type="RefSeq" id="WP_068005425.1">
    <property type="nucleotide sequence ID" value="NZ_FOFM01000002.1"/>
</dbReference>
<proteinExistence type="predicted"/>
<dbReference type="PROSITE" id="PS51014">
    <property type="entry name" value="COBK_CBIJ"/>
    <property type="match status" value="1"/>
</dbReference>
<dbReference type="InterPro" id="IPR003723">
    <property type="entry name" value="Precorrin-6x_reduct"/>
</dbReference>
<gene>
    <name evidence="4" type="primary">cobK</name>
    <name evidence="4" type="ORF">PsAD2_02015</name>
</gene>
<name>A0A165YV74_9HYPH</name>
<keyword evidence="3 4" id="KW-0560">Oxidoreductase</keyword>
<accession>A0A165YV74</accession>
<dbReference type="OrthoDB" id="5183775at2"/>